<evidence type="ECO:0000313" key="2">
    <source>
        <dbReference type="Proteomes" id="UP000295257"/>
    </source>
</evidence>
<reference evidence="1 2" key="1">
    <citation type="journal article" date="2019" name="Appl. Microbiol. Biotechnol.">
        <title>Uncovering carbohydrate metabolism through a genotype-phenotype association study of 56 lactic acid bacteria genomes.</title>
        <authorList>
            <person name="Buron-Moles G."/>
            <person name="Chailyan A."/>
            <person name="Dolejs I."/>
            <person name="Forster J."/>
            <person name="Miks M.H."/>
        </authorList>
    </citation>
    <scope>NUCLEOTIDE SEQUENCE [LARGE SCALE GENOMIC DNA]</scope>
    <source>
        <strain evidence="1 2">ATCC 29644</strain>
    </source>
</reference>
<dbReference type="Proteomes" id="UP000295257">
    <property type="component" value="Unassembled WGS sequence"/>
</dbReference>
<gene>
    <name evidence="1" type="ORF">C5L30_000598</name>
</gene>
<sequence length="133" mass="15643">MTAMTSRYRILETNVLLERFVTYNEVFSEYLKTIKIIERGEALRYETYGRLIDNYIRNVKQFIQLCNSYLAKYKLENSLVAEKLNNYFLDLIGAISCMDPESETVDHGSLALAQSRIKERQTEFVDSINFFIK</sequence>
<proteinExistence type="predicted"/>
<keyword evidence="2" id="KW-1185">Reference proteome</keyword>
<accession>A0A4R5NCR1</accession>
<protein>
    <submittedName>
        <fullName evidence="1">Uncharacterized protein</fullName>
    </submittedName>
</protein>
<comment type="caution">
    <text evidence="1">The sequence shown here is derived from an EMBL/GenBank/DDBJ whole genome shotgun (WGS) entry which is preliminary data.</text>
</comment>
<dbReference type="AlphaFoldDB" id="A0A4R5NCR1"/>
<evidence type="ECO:0000313" key="1">
    <source>
        <dbReference type="EMBL" id="TDG70509.1"/>
    </source>
</evidence>
<name>A0A4R5NCR1_9LACO</name>
<organism evidence="1 2">
    <name type="scientific">Companilactobacillus farciminis</name>
    <dbReference type="NCBI Taxonomy" id="1612"/>
    <lineage>
        <taxon>Bacteria</taxon>
        <taxon>Bacillati</taxon>
        <taxon>Bacillota</taxon>
        <taxon>Bacilli</taxon>
        <taxon>Lactobacillales</taxon>
        <taxon>Lactobacillaceae</taxon>
        <taxon>Companilactobacillus</taxon>
    </lineage>
</organism>
<dbReference type="STRING" id="1612.ABB44_09595"/>
<dbReference type="RefSeq" id="WP_010019714.1">
    <property type="nucleotide sequence ID" value="NZ_CAJJMR010000007.1"/>
</dbReference>
<dbReference type="EMBL" id="PUFN01000026">
    <property type="protein sequence ID" value="TDG70509.1"/>
    <property type="molecule type" value="Genomic_DNA"/>
</dbReference>
<dbReference type="OrthoDB" id="2305364at2"/>